<keyword evidence="3" id="KW-1185">Reference proteome</keyword>
<feature type="transmembrane region" description="Helical" evidence="1">
    <location>
        <begin position="109"/>
        <end position="127"/>
    </location>
</feature>
<feature type="transmembrane region" description="Helical" evidence="1">
    <location>
        <begin position="134"/>
        <end position="151"/>
    </location>
</feature>
<evidence type="ECO:0000256" key="1">
    <source>
        <dbReference type="SAM" id="Phobius"/>
    </source>
</evidence>
<dbReference type="RefSeq" id="WP_135268810.1">
    <property type="nucleotide sequence ID" value="NZ_CP038436.1"/>
</dbReference>
<evidence type="ECO:0000313" key="2">
    <source>
        <dbReference type="EMBL" id="QBX56825.1"/>
    </source>
</evidence>
<accession>A0A4P7IHN8</accession>
<keyword evidence="1" id="KW-0812">Transmembrane</keyword>
<organism evidence="2 3">
    <name type="scientific">Nocardioides seonyuensis</name>
    <dbReference type="NCBI Taxonomy" id="2518371"/>
    <lineage>
        <taxon>Bacteria</taxon>
        <taxon>Bacillati</taxon>
        <taxon>Actinomycetota</taxon>
        <taxon>Actinomycetes</taxon>
        <taxon>Propionibacteriales</taxon>
        <taxon>Nocardioidaceae</taxon>
        <taxon>Nocardioides</taxon>
    </lineage>
</organism>
<dbReference type="Proteomes" id="UP000294853">
    <property type="component" value="Chromosome"/>
</dbReference>
<dbReference type="OrthoDB" id="3789417at2"/>
<sequence length="185" mass="18533">MIAVHVQSAPPTSRAVRWLPLVGLGGVLLAAAAVSDAANGPVETVLLVATAALAGGAVAALHDPAATLLAAVPTSVMHRRALRLLLVGVPVLALWWSVAGLTSGADAAGLGRLLALTTAGLAVAVSVRPHARGVLVGASAPLVWFGLDHMAVLDGLPADAAGWWRTDPWAVVAAALLVCALRRAS</sequence>
<proteinExistence type="predicted"/>
<dbReference type="AlphaFoldDB" id="A0A4P7IHN8"/>
<keyword evidence="1" id="KW-1133">Transmembrane helix</keyword>
<protein>
    <submittedName>
        <fullName evidence="2">Uncharacterized protein</fullName>
    </submittedName>
</protein>
<dbReference type="EMBL" id="CP038436">
    <property type="protein sequence ID" value="QBX56825.1"/>
    <property type="molecule type" value="Genomic_DNA"/>
</dbReference>
<reference evidence="2 3" key="1">
    <citation type="submission" date="2019-03" db="EMBL/GenBank/DDBJ databases">
        <title>Three New Species of Nocardioides, Nocardioides euryhalodurans sp. nov., Nocardioides seonyuensis sp. nov. and Nocardioides eburneoflavus sp. nov. Iolated from Soil.</title>
        <authorList>
            <person name="Roh S.G."/>
            <person name="Lee C."/>
            <person name="Kim M.-K."/>
            <person name="Kim S.B."/>
        </authorList>
    </citation>
    <scope>NUCLEOTIDE SEQUENCE [LARGE SCALE GENOMIC DNA]</scope>
    <source>
        <strain evidence="2 3">MMS17-SY207-3</strain>
    </source>
</reference>
<evidence type="ECO:0000313" key="3">
    <source>
        <dbReference type="Proteomes" id="UP000294853"/>
    </source>
</evidence>
<keyword evidence="1" id="KW-0472">Membrane</keyword>
<name>A0A4P7IHN8_9ACTN</name>
<dbReference type="KEGG" id="nsn:EXE58_16115"/>
<feature type="transmembrane region" description="Helical" evidence="1">
    <location>
        <begin position="47"/>
        <end position="72"/>
    </location>
</feature>
<feature type="transmembrane region" description="Helical" evidence="1">
    <location>
        <begin position="163"/>
        <end position="181"/>
    </location>
</feature>
<gene>
    <name evidence="2" type="ORF">EXE58_16115</name>
</gene>
<feature type="transmembrane region" description="Helical" evidence="1">
    <location>
        <begin position="84"/>
        <end position="103"/>
    </location>
</feature>